<reference evidence="1 2" key="2">
    <citation type="submission" date="2018-10" db="EMBL/GenBank/DDBJ databases">
        <authorList>
            <consortium name="Pathogen Informatics"/>
        </authorList>
    </citation>
    <scope>NUCLEOTIDE SEQUENCE [LARGE SCALE GENOMIC DNA]</scope>
</reference>
<name>A0A0N4VKV2_ENTVE</name>
<protein>
    <submittedName>
        <fullName evidence="1 3">Uncharacterized protein</fullName>
    </submittedName>
</protein>
<dbReference type="Proteomes" id="UP000274131">
    <property type="component" value="Unassembled WGS sequence"/>
</dbReference>
<proteinExistence type="predicted"/>
<evidence type="ECO:0000313" key="3">
    <source>
        <dbReference type="WBParaSite" id="EVEC_0001149901-mRNA-1"/>
    </source>
</evidence>
<gene>
    <name evidence="1" type="ORF">EVEC_LOCUS10798</name>
</gene>
<dbReference type="EMBL" id="UXUI01011213">
    <property type="protein sequence ID" value="VDD96047.1"/>
    <property type="molecule type" value="Genomic_DNA"/>
</dbReference>
<dbReference type="WBParaSite" id="EVEC_0001149901-mRNA-1">
    <property type="protein sequence ID" value="EVEC_0001149901-mRNA-1"/>
    <property type="gene ID" value="EVEC_0001149901"/>
</dbReference>
<sequence length="91" mass="10683">MPLKKRLQSFYSHISDVPHTSLLRKRMVQGELLPAESMERAMHPNLRLILPNIEDSAPNLNSAAFRNRRMSRRKSYIFCNYDSEVMLFFGL</sequence>
<evidence type="ECO:0000313" key="2">
    <source>
        <dbReference type="Proteomes" id="UP000274131"/>
    </source>
</evidence>
<accession>A0A0N4VKV2</accession>
<keyword evidence="2" id="KW-1185">Reference proteome</keyword>
<reference evidence="3" key="1">
    <citation type="submission" date="2017-02" db="UniProtKB">
        <authorList>
            <consortium name="WormBaseParasite"/>
        </authorList>
    </citation>
    <scope>IDENTIFICATION</scope>
</reference>
<dbReference type="AlphaFoldDB" id="A0A0N4VKV2"/>
<organism evidence="3">
    <name type="scientific">Enterobius vermicularis</name>
    <name type="common">Human pinworm</name>
    <dbReference type="NCBI Taxonomy" id="51028"/>
    <lineage>
        <taxon>Eukaryota</taxon>
        <taxon>Metazoa</taxon>
        <taxon>Ecdysozoa</taxon>
        <taxon>Nematoda</taxon>
        <taxon>Chromadorea</taxon>
        <taxon>Rhabditida</taxon>
        <taxon>Spirurina</taxon>
        <taxon>Oxyuridomorpha</taxon>
        <taxon>Oxyuroidea</taxon>
        <taxon>Oxyuridae</taxon>
        <taxon>Enterobius</taxon>
    </lineage>
</organism>
<evidence type="ECO:0000313" key="1">
    <source>
        <dbReference type="EMBL" id="VDD96047.1"/>
    </source>
</evidence>